<protein>
    <recommendedName>
        <fullName evidence="3">Aminoglycoside phosphotransferase domain-containing protein</fullName>
    </recommendedName>
</protein>
<keyword evidence="2" id="KW-1185">Reference proteome</keyword>
<gene>
    <name evidence="1" type="ORF">ANI02nite_22820</name>
</gene>
<evidence type="ECO:0000313" key="1">
    <source>
        <dbReference type="EMBL" id="GEN60398.1"/>
    </source>
</evidence>
<evidence type="ECO:0008006" key="3">
    <source>
        <dbReference type="Google" id="ProtNLM"/>
    </source>
</evidence>
<evidence type="ECO:0000313" key="2">
    <source>
        <dbReference type="Proteomes" id="UP000321635"/>
    </source>
</evidence>
<organism evidence="1 2">
    <name type="scientific">Acetobacter nitrogenifigens DSM 23921 = NBRC 105050</name>
    <dbReference type="NCBI Taxonomy" id="1120919"/>
    <lineage>
        <taxon>Bacteria</taxon>
        <taxon>Pseudomonadati</taxon>
        <taxon>Pseudomonadota</taxon>
        <taxon>Alphaproteobacteria</taxon>
        <taxon>Acetobacterales</taxon>
        <taxon>Acetobacteraceae</taxon>
        <taxon>Acetobacter</taxon>
    </lineage>
</organism>
<dbReference type="OrthoDB" id="5180054at2"/>
<dbReference type="SUPFAM" id="SSF56112">
    <property type="entry name" value="Protein kinase-like (PK-like)"/>
    <property type="match status" value="1"/>
</dbReference>
<dbReference type="InterPro" id="IPR011009">
    <property type="entry name" value="Kinase-like_dom_sf"/>
</dbReference>
<accession>A0A511XBR2</accession>
<proteinExistence type="predicted"/>
<name>A0A511XBR2_9PROT</name>
<dbReference type="AlphaFoldDB" id="A0A511XBR2"/>
<dbReference type="EMBL" id="BJYF01000018">
    <property type="protein sequence ID" value="GEN60398.1"/>
    <property type="molecule type" value="Genomic_DNA"/>
</dbReference>
<sequence length="456" mass="49678">MNVFAPHEVGAAGILRARREGRLDEASQALAQLIREEFGFEPYDISFGTDGYSLNSVNGFVTRDDGAVFFFKFHHEEGEESVLEEFYRGEILQDAGYSVDMPAYVCRRIGRQILLYDRRTTPRLADAARAVDLGRSLAGGDHDSLISAQDELDRLSVRIYRETWHPIDAAESAAEPIHQLFYHRLAAPADADGHVSLGGRAAAFFADERLFALSGATLTGAQVKALHWVIDGTRYEGTLGGILERSLALLSPASLAQYGGVIAHGDAHNANVWFTAAKNATPSSLTFFDPAFAGRNIPALLAEVKATFHNILAHADWLYHPADLAEAPALRLKGGVAHVTTNWSLTPLRRAFLRGKARLLWRPLLADLRARGALPSEWRETLRCALFCCPTLVMDLRVPPPEIAATEQPARHTPASSLLGLSIAMMCGAPALGDDLVSQFLTAIDPETAAPSFESI</sequence>
<comment type="caution">
    <text evidence="1">The sequence shown here is derived from an EMBL/GenBank/DDBJ whole genome shotgun (WGS) entry which is preliminary data.</text>
</comment>
<dbReference type="RefSeq" id="WP_051292223.1">
    <property type="nucleotide sequence ID" value="NZ_AUBI01000009.1"/>
</dbReference>
<dbReference type="STRING" id="1120919.GCA_000429165_02370"/>
<reference evidence="1 2" key="1">
    <citation type="submission" date="2019-07" db="EMBL/GenBank/DDBJ databases">
        <title>Whole genome shotgun sequence of Acetobacter nitrogenifigens NBRC 105050.</title>
        <authorList>
            <person name="Hosoyama A."/>
            <person name="Uohara A."/>
            <person name="Ohji S."/>
            <person name="Ichikawa N."/>
        </authorList>
    </citation>
    <scope>NUCLEOTIDE SEQUENCE [LARGE SCALE GENOMIC DNA]</scope>
    <source>
        <strain evidence="1 2">NBRC 105050</strain>
    </source>
</reference>
<dbReference type="Proteomes" id="UP000321635">
    <property type="component" value="Unassembled WGS sequence"/>
</dbReference>